<dbReference type="PANTHER" id="PTHR30313:SF2">
    <property type="entry name" value="DNA PRIMASE"/>
    <property type="match status" value="1"/>
</dbReference>
<name>A0A2M8G2F2_9BACT</name>
<keyword evidence="9" id="KW-0862">Zinc</keyword>
<evidence type="ECO:0000313" key="15">
    <source>
        <dbReference type="Proteomes" id="UP000230051"/>
    </source>
</evidence>
<evidence type="ECO:0000256" key="12">
    <source>
        <dbReference type="ARBA" id="ARBA00023163"/>
    </source>
</evidence>
<keyword evidence="10" id="KW-0460">Magnesium</keyword>
<dbReference type="SMART" id="SM00400">
    <property type="entry name" value="ZnF_CHCC"/>
    <property type="match status" value="1"/>
</dbReference>
<dbReference type="InterPro" id="IPR002694">
    <property type="entry name" value="Znf_CHC2"/>
</dbReference>
<dbReference type="Gene3D" id="3.90.580.10">
    <property type="entry name" value="Zinc finger, CHC2-type domain"/>
    <property type="match status" value="1"/>
</dbReference>
<dbReference type="GO" id="GO:1990077">
    <property type="term" value="C:primosome complex"/>
    <property type="evidence" value="ECO:0007669"/>
    <property type="project" value="UniProtKB-KW"/>
</dbReference>
<dbReference type="AlphaFoldDB" id="A0A2M8G2F2"/>
<organism evidence="14 15">
    <name type="scientific">Candidatus Berkelbacteria bacterium CG_4_9_14_0_2_um_filter_42_30</name>
    <dbReference type="NCBI Taxonomy" id="1974506"/>
    <lineage>
        <taxon>Bacteria</taxon>
        <taxon>Candidatus Berkelbacteria</taxon>
    </lineage>
</organism>
<evidence type="ECO:0000256" key="1">
    <source>
        <dbReference type="ARBA" id="ARBA00001947"/>
    </source>
</evidence>
<dbReference type="InterPro" id="IPR036977">
    <property type="entry name" value="DNA_primase_Znf_CHC2"/>
</dbReference>
<evidence type="ECO:0000256" key="6">
    <source>
        <dbReference type="ARBA" id="ARBA00022705"/>
    </source>
</evidence>
<dbReference type="InterPro" id="IPR050219">
    <property type="entry name" value="DnaG_primase"/>
</dbReference>
<evidence type="ECO:0000256" key="9">
    <source>
        <dbReference type="ARBA" id="ARBA00022833"/>
    </source>
</evidence>
<dbReference type="GO" id="GO:0003677">
    <property type="term" value="F:DNA binding"/>
    <property type="evidence" value="ECO:0007669"/>
    <property type="project" value="UniProtKB-KW"/>
</dbReference>
<dbReference type="GO" id="GO:0003899">
    <property type="term" value="F:DNA-directed RNA polymerase activity"/>
    <property type="evidence" value="ECO:0007669"/>
    <property type="project" value="InterPro"/>
</dbReference>
<sequence>MDEVEEVKSKIDIVDLIGGYLTLKKAGVNYKALCPFHSEKTPSFMVSPERQSFKCFGCSKGGDVYTFIEEIEGMEFYDALKLLAGRAGVELKPRRSIHYGEKEYQPSEKTKLFEINNLAARLYHKILTDHPKTQHARKYLVN</sequence>
<keyword evidence="3" id="KW-0639">Primosome</keyword>
<feature type="non-terminal residue" evidence="14">
    <location>
        <position position="142"/>
    </location>
</feature>
<keyword evidence="11" id="KW-0238">DNA-binding</keyword>
<keyword evidence="5" id="KW-0548">Nucleotidyltransferase</keyword>
<dbReference type="SUPFAM" id="SSF57783">
    <property type="entry name" value="Zinc beta-ribbon"/>
    <property type="match status" value="1"/>
</dbReference>
<keyword evidence="8" id="KW-0863">Zinc-finger</keyword>
<evidence type="ECO:0000256" key="7">
    <source>
        <dbReference type="ARBA" id="ARBA00022723"/>
    </source>
</evidence>
<keyword evidence="4" id="KW-0808">Transferase</keyword>
<evidence type="ECO:0000256" key="4">
    <source>
        <dbReference type="ARBA" id="ARBA00022679"/>
    </source>
</evidence>
<comment type="cofactor">
    <cofactor evidence="1">
        <name>Zn(2+)</name>
        <dbReference type="ChEBI" id="CHEBI:29105"/>
    </cofactor>
</comment>
<dbReference type="FunFam" id="3.90.580.10:FF:000001">
    <property type="entry name" value="DNA primase"/>
    <property type="match status" value="1"/>
</dbReference>
<evidence type="ECO:0000256" key="2">
    <source>
        <dbReference type="ARBA" id="ARBA00022478"/>
    </source>
</evidence>
<gene>
    <name evidence="14" type="ORF">CO019_00665</name>
</gene>
<evidence type="ECO:0000256" key="11">
    <source>
        <dbReference type="ARBA" id="ARBA00023125"/>
    </source>
</evidence>
<protein>
    <submittedName>
        <fullName evidence="14">DNA primase</fullName>
    </submittedName>
</protein>
<evidence type="ECO:0000256" key="3">
    <source>
        <dbReference type="ARBA" id="ARBA00022515"/>
    </source>
</evidence>
<evidence type="ECO:0000313" key="14">
    <source>
        <dbReference type="EMBL" id="PJC65824.1"/>
    </source>
</evidence>
<evidence type="ECO:0000259" key="13">
    <source>
        <dbReference type="SMART" id="SM00400"/>
    </source>
</evidence>
<reference evidence="15" key="1">
    <citation type="submission" date="2017-09" db="EMBL/GenBank/DDBJ databases">
        <title>Depth-based differentiation of microbial function through sediment-hosted aquifers and enrichment of novel symbionts in the deep terrestrial subsurface.</title>
        <authorList>
            <person name="Probst A.J."/>
            <person name="Ladd B."/>
            <person name="Jarett J.K."/>
            <person name="Geller-Mcgrath D.E."/>
            <person name="Sieber C.M.K."/>
            <person name="Emerson J.B."/>
            <person name="Anantharaman K."/>
            <person name="Thomas B.C."/>
            <person name="Malmstrom R."/>
            <person name="Stieglmeier M."/>
            <person name="Klingl A."/>
            <person name="Woyke T."/>
            <person name="Ryan C.M."/>
            <person name="Banfield J.F."/>
        </authorList>
    </citation>
    <scope>NUCLEOTIDE SEQUENCE [LARGE SCALE GENOMIC DNA]</scope>
</reference>
<dbReference type="Proteomes" id="UP000230051">
    <property type="component" value="Unassembled WGS sequence"/>
</dbReference>
<dbReference type="PANTHER" id="PTHR30313">
    <property type="entry name" value="DNA PRIMASE"/>
    <property type="match status" value="1"/>
</dbReference>
<keyword evidence="6" id="KW-0235">DNA replication</keyword>
<keyword evidence="12" id="KW-0804">Transcription</keyword>
<accession>A0A2M8G2F2</accession>
<proteinExistence type="predicted"/>
<comment type="caution">
    <text evidence="14">The sequence shown here is derived from an EMBL/GenBank/DDBJ whole genome shotgun (WGS) entry which is preliminary data.</text>
</comment>
<evidence type="ECO:0000256" key="10">
    <source>
        <dbReference type="ARBA" id="ARBA00022842"/>
    </source>
</evidence>
<dbReference type="Pfam" id="PF01807">
    <property type="entry name" value="Zn_ribbon_DnaG"/>
    <property type="match status" value="1"/>
</dbReference>
<dbReference type="GO" id="GO:0008270">
    <property type="term" value="F:zinc ion binding"/>
    <property type="evidence" value="ECO:0007669"/>
    <property type="project" value="UniProtKB-KW"/>
</dbReference>
<dbReference type="GO" id="GO:0005737">
    <property type="term" value="C:cytoplasm"/>
    <property type="evidence" value="ECO:0007669"/>
    <property type="project" value="TreeGrafter"/>
</dbReference>
<feature type="domain" description="Zinc finger CHC2-type" evidence="13">
    <location>
        <begin position="30"/>
        <end position="84"/>
    </location>
</feature>
<dbReference type="EMBL" id="PFQW01000017">
    <property type="protein sequence ID" value="PJC65824.1"/>
    <property type="molecule type" value="Genomic_DNA"/>
</dbReference>
<evidence type="ECO:0000256" key="8">
    <source>
        <dbReference type="ARBA" id="ARBA00022771"/>
    </source>
</evidence>
<dbReference type="GO" id="GO:0000428">
    <property type="term" value="C:DNA-directed RNA polymerase complex"/>
    <property type="evidence" value="ECO:0007669"/>
    <property type="project" value="UniProtKB-KW"/>
</dbReference>
<keyword evidence="2" id="KW-0240">DNA-directed RNA polymerase</keyword>
<evidence type="ECO:0000256" key="5">
    <source>
        <dbReference type="ARBA" id="ARBA00022695"/>
    </source>
</evidence>
<keyword evidence="7" id="KW-0479">Metal-binding</keyword>
<dbReference type="GO" id="GO:0006269">
    <property type="term" value="P:DNA replication, synthesis of primer"/>
    <property type="evidence" value="ECO:0007669"/>
    <property type="project" value="UniProtKB-KW"/>
</dbReference>